<dbReference type="HOGENOM" id="CLU_041537_0_0_10"/>
<protein>
    <recommendedName>
        <fullName evidence="3">DUF2586 family protein</fullName>
    </recommendedName>
</protein>
<accession>I4A343</accession>
<dbReference type="EMBL" id="CP003283">
    <property type="protein sequence ID" value="AFL98377.1"/>
    <property type="molecule type" value="Genomic_DNA"/>
</dbReference>
<reference evidence="1 2" key="1">
    <citation type="submission" date="2012-06" db="EMBL/GenBank/DDBJ databases">
        <title>The complete genome of Ornithobacterium rhinotracheale DSM 15997.</title>
        <authorList>
            <consortium name="US DOE Joint Genome Institute (JGI-PGF)"/>
            <person name="Lucas S."/>
            <person name="Copeland A."/>
            <person name="Lapidus A."/>
            <person name="Goodwin L."/>
            <person name="Pitluck S."/>
            <person name="Peters L."/>
            <person name="Mikhailova N."/>
            <person name="Teshima H."/>
            <person name="Kyrpides N."/>
            <person name="Mavromatis K."/>
            <person name="Pagani I."/>
            <person name="Ivanova N."/>
            <person name="Ovchinnikova G."/>
            <person name="Zeytun A."/>
            <person name="Detter J.C."/>
            <person name="Han C."/>
            <person name="Land M."/>
            <person name="Hauser L."/>
            <person name="Markowitz V."/>
            <person name="Cheng J.-F."/>
            <person name="Hugenholtz P."/>
            <person name="Woyke T."/>
            <person name="Wu D."/>
            <person name="Lang E."/>
            <person name="Kopitz M."/>
            <person name="Brambilla E."/>
            <person name="Klenk H.-P."/>
            <person name="Eisen J.A."/>
        </authorList>
    </citation>
    <scope>NUCLEOTIDE SEQUENCE [LARGE SCALE GENOMIC DNA]</scope>
    <source>
        <strain evidence="2">ATCC 51463 / DSM 15997 / CCUG 23171 / LMG 9086</strain>
    </source>
</reference>
<dbReference type="eggNOG" id="ENOG5032R4D">
    <property type="taxonomic scope" value="Bacteria"/>
</dbReference>
<evidence type="ECO:0000313" key="2">
    <source>
        <dbReference type="Proteomes" id="UP000006051"/>
    </source>
</evidence>
<dbReference type="AlphaFoldDB" id="I4A343"/>
<dbReference type="InterPro" id="IPR019694">
    <property type="entry name" value="Phage_HP1_Orf23"/>
</dbReference>
<gene>
    <name evidence="1" type="ordered locus">Ornrh_2246</name>
</gene>
<name>I4A343_ORNRL</name>
<dbReference type="STRING" id="867902.Ornrh_2246"/>
<evidence type="ECO:0000313" key="1">
    <source>
        <dbReference type="EMBL" id="AFL98377.1"/>
    </source>
</evidence>
<proteinExistence type="predicted"/>
<sequence length="408" mass="44876">MGHLQGFELKKLEGSLGRLSNNADNSFLLIGAMPVDTTTMQHGQAYRLLQVEDVEKLGVNESFDANKKVLAHYHISEVFRLAPDTELFFLPLPTGAKLQDKATEILTTLRELKKVKGIAAFGFTNDLSTLAGEVEALQTKIVEEAKKDGILLDFVLVEGKGKNSLKIANLEDLKTKNASQISVIIGQDKAIADLDTDYKYHACIGAALGMLSVRSVAENVGSVDIEKKPKNVRTYNTYPLTNEALGKFVKVAFSTGESISEVSTQSQQDLNNKGYIFVSTYVDVAGFYFSNSHTCVSAASDFTYIENNRVWNKAARLVRAVLTPRIKSKLKKDPQTGYLKASTTAYLENLAQKSIEQMQIADEISGYSVFINPKQIVSETEALKVKISIVVDLILHKIEGEIGLTQNL</sequence>
<dbReference type="PATRIC" id="fig|867902.3.peg.2201"/>
<keyword evidence="2" id="KW-1185">Reference proteome</keyword>
<dbReference type="Proteomes" id="UP000006051">
    <property type="component" value="Chromosome"/>
</dbReference>
<dbReference type="GeneID" id="71570318"/>
<dbReference type="RefSeq" id="WP_014791878.1">
    <property type="nucleotide sequence ID" value="NC_018016.1"/>
</dbReference>
<dbReference type="GeneID" id="97258826"/>
<dbReference type="Pfam" id="PF10758">
    <property type="entry name" value="DUF2586"/>
    <property type="match status" value="1"/>
</dbReference>
<organism evidence="1 2">
    <name type="scientific">Ornithobacterium rhinotracheale (strain ATCC 51463 / DSM 15997 / CCUG 23171 / CIP 104009 / LMG 9086)</name>
    <dbReference type="NCBI Taxonomy" id="867902"/>
    <lineage>
        <taxon>Bacteria</taxon>
        <taxon>Pseudomonadati</taxon>
        <taxon>Bacteroidota</taxon>
        <taxon>Flavobacteriia</taxon>
        <taxon>Flavobacteriales</taxon>
        <taxon>Weeksellaceae</taxon>
        <taxon>Ornithobacterium</taxon>
    </lineage>
</organism>
<evidence type="ECO:0008006" key="3">
    <source>
        <dbReference type="Google" id="ProtNLM"/>
    </source>
</evidence>
<dbReference type="KEGG" id="orh:Ornrh_2246"/>